<evidence type="ECO:0000259" key="2">
    <source>
        <dbReference type="Pfam" id="PF03781"/>
    </source>
</evidence>
<feature type="domain" description="Sulfatase-modifying factor enzyme-like" evidence="2">
    <location>
        <begin position="21"/>
        <end position="131"/>
    </location>
</feature>
<feature type="region of interest" description="Disordered" evidence="1">
    <location>
        <begin position="50"/>
        <end position="69"/>
    </location>
</feature>
<protein>
    <submittedName>
        <fullName evidence="3">SUMF1/EgtB/PvdO family nonheme iron enzyme</fullName>
    </submittedName>
</protein>
<keyword evidence="4" id="KW-1185">Reference proteome</keyword>
<dbReference type="Pfam" id="PF03781">
    <property type="entry name" value="FGE-sulfatase"/>
    <property type="match status" value="1"/>
</dbReference>
<gene>
    <name evidence="3" type="ORF">H3H32_13250</name>
</gene>
<dbReference type="Gene3D" id="3.90.1580.10">
    <property type="entry name" value="paralog of FGE (formylglycine-generating enzyme)"/>
    <property type="match status" value="1"/>
</dbReference>
<dbReference type="InterPro" id="IPR016187">
    <property type="entry name" value="CTDL_fold"/>
</dbReference>
<feature type="compositionally biased region" description="Polar residues" evidence="1">
    <location>
        <begin position="50"/>
        <end position="67"/>
    </location>
</feature>
<organism evidence="3 4">
    <name type="scientific">Spirosoma foliorum</name>
    <dbReference type="NCBI Taxonomy" id="2710596"/>
    <lineage>
        <taxon>Bacteria</taxon>
        <taxon>Pseudomonadati</taxon>
        <taxon>Bacteroidota</taxon>
        <taxon>Cytophagia</taxon>
        <taxon>Cytophagales</taxon>
        <taxon>Cytophagaceae</taxon>
        <taxon>Spirosoma</taxon>
    </lineage>
</organism>
<evidence type="ECO:0000256" key="1">
    <source>
        <dbReference type="SAM" id="MobiDB-lite"/>
    </source>
</evidence>
<sequence length="154" mass="17265">MPSALLALSFFYYSVTSAQPIVDQQPVSNKNWSIFLQAIHNDPALSKKLGQSMTPDQWGKQQTSPKNQDAPVVGVSWHQALAYCEWRSVTATYLLTHAKIAPYQTMQMANASAKTLVTYRLPSEQEWKKFASHFTSKANSGISFHCVRSIKRVA</sequence>
<dbReference type="EMBL" id="CP059732">
    <property type="protein sequence ID" value="QMW05782.1"/>
    <property type="molecule type" value="Genomic_DNA"/>
</dbReference>
<dbReference type="RefSeq" id="WP_182463160.1">
    <property type="nucleotide sequence ID" value="NZ_CP059732.1"/>
</dbReference>
<proteinExistence type="predicted"/>
<dbReference type="AlphaFoldDB" id="A0A7G5H3U0"/>
<evidence type="ECO:0000313" key="3">
    <source>
        <dbReference type="EMBL" id="QMW05782.1"/>
    </source>
</evidence>
<dbReference type="InterPro" id="IPR042095">
    <property type="entry name" value="SUMF_sf"/>
</dbReference>
<dbReference type="Proteomes" id="UP000515369">
    <property type="component" value="Chromosome"/>
</dbReference>
<name>A0A7G5H3U0_9BACT</name>
<reference evidence="3 4" key="1">
    <citation type="submission" date="2020-07" db="EMBL/GenBank/DDBJ databases">
        <title>Spirosoma foliorum sp. nov., isolated from the leaves on the Nejang mountain Korea, Republic of.</title>
        <authorList>
            <person name="Ho H."/>
            <person name="Lee Y.-J."/>
            <person name="Nurcahyanto D.-A."/>
            <person name="Kim S.-G."/>
        </authorList>
    </citation>
    <scope>NUCLEOTIDE SEQUENCE [LARGE SCALE GENOMIC DNA]</scope>
    <source>
        <strain evidence="3 4">PL0136</strain>
    </source>
</reference>
<dbReference type="InterPro" id="IPR005532">
    <property type="entry name" value="SUMF_dom"/>
</dbReference>
<dbReference type="SUPFAM" id="SSF56436">
    <property type="entry name" value="C-type lectin-like"/>
    <property type="match status" value="1"/>
</dbReference>
<dbReference type="KEGG" id="sfol:H3H32_13250"/>
<evidence type="ECO:0000313" key="4">
    <source>
        <dbReference type="Proteomes" id="UP000515369"/>
    </source>
</evidence>
<accession>A0A7G5H3U0</accession>